<reference evidence="2 3" key="1">
    <citation type="submission" date="2013-05" db="EMBL/GenBank/DDBJ databases">
        <title>Genome assembly of Chondromyces apiculatus DSM 436.</title>
        <authorList>
            <person name="Sharma G."/>
            <person name="Khatri I."/>
            <person name="Kaur C."/>
            <person name="Mayilraj S."/>
            <person name="Subramanian S."/>
        </authorList>
    </citation>
    <scope>NUCLEOTIDE SEQUENCE [LARGE SCALE GENOMIC DNA]</scope>
    <source>
        <strain evidence="2 3">DSM 436</strain>
    </source>
</reference>
<protein>
    <recommendedName>
        <fullName evidence="1">RNA polymerase sigma-70 region 2 domain-containing protein</fullName>
    </recommendedName>
</protein>
<dbReference type="GO" id="GO:0006352">
    <property type="term" value="P:DNA-templated transcription initiation"/>
    <property type="evidence" value="ECO:0007669"/>
    <property type="project" value="InterPro"/>
</dbReference>
<proteinExistence type="predicted"/>
<dbReference type="InterPro" id="IPR036388">
    <property type="entry name" value="WH-like_DNA-bd_sf"/>
</dbReference>
<dbReference type="EMBL" id="ASRX01000011">
    <property type="protein sequence ID" value="EYF07259.1"/>
    <property type="molecule type" value="Genomic_DNA"/>
</dbReference>
<feature type="domain" description="RNA polymerase sigma-70 region 2" evidence="1">
    <location>
        <begin position="26"/>
        <end position="98"/>
    </location>
</feature>
<keyword evidence="3" id="KW-1185">Reference proteome</keyword>
<comment type="caution">
    <text evidence="2">The sequence shown here is derived from an EMBL/GenBank/DDBJ whole genome shotgun (WGS) entry which is preliminary data.</text>
</comment>
<evidence type="ECO:0000259" key="1">
    <source>
        <dbReference type="Pfam" id="PF04542"/>
    </source>
</evidence>
<dbReference type="Gene3D" id="1.10.1740.10">
    <property type="match status" value="1"/>
</dbReference>
<dbReference type="SUPFAM" id="SSF88659">
    <property type="entry name" value="Sigma3 and sigma4 domains of RNA polymerase sigma factors"/>
    <property type="match status" value="1"/>
</dbReference>
<sequence length="192" mass="21895">MTPRRRRDGAAHAPASFYVDEMPIVRMAPYVRALLRAMKVPPQDMEDVVQEVTAGAWVAMREGRFQPSPGQPLGDALKLWLTGITWRQVSHYREKASRRREVPSASPWAVPGADSWLPHLPAVQSTVEARDILRAFDLMPPHSVEVLMLRYAAQCEIKEIAETLGVSHYIATMRLRSAHREFSLILRRWRCS</sequence>
<gene>
    <name evidence="2" type="ORF">CAP_0738</name>
</gene>
<dbReference type="AlphaFoldDB" id="A0A017TDE1"/>
<dbReference type="Pfam" id="PF04542">
    <property type="entry name" value="Sigma70_r2"/>
    <property type="match status" value="1"/>
</dbReference>
<dbReference type="GO" id="GO:0003700">
    <property type="term" value="F:DNA-binding transcription factor activity"/>
    <property type="evidence" value="ECO:0007669"/>
    <property type="project" value="InterPro"/>
</dbReference>
<name>A0A017TDE1_9BACT</name>
<dbReference type="InterPro" id="IPR013325">
    <property type="entry name" value="RNA_pol_sigma_r2"/>
</dbReference>
<evidence type="ECO:0000313" key="3">
    <source>
        <dbReference type="Proteomes" id="UP000019678"/>
    </source>
</evidence>
<evidence type="ECO:0000313" key="2">
    <source>
        <dbReference type="EMBL" id="EYF07259.1"/>
    </source>
</evidence>
<organism evidence="2 3">
    <name type="scientific">Chondromyces apiculatus DSM 436</name>
    <dbReference type="NCBI Taxonomy" id="1192034"/>
    <lineage>
        <taxon>Bacteria</taxon>
        <taxon>Pseudomonadati</taxon>
        <taxon>Myxococcota</taxon>
        <taxon>Polyangia</taxon>
        <taxon>Polyangiales</taxon>
        <taxon>Polyangiaceae</taxon>
        <taxon>Chondromyces</taxon>
    </lineage>
</organism>
<accession>A0A017TDE1</accession>
<dbReference type="Gene3D" id="1.10.10.10">
    <property type="entry name" value="Winged helix-like DNA-binding domain superfamily/Winged helix DNA-binding domain"/>
    <property type="match status" value="1"/>
</dbReference>
<dbReference type="InterPro" id="IPR013324">
    <property type="entry name" value="RNA_pol_sigma_r3/r4-like"/>
</dbReference>
<dbReference type="InterPro" id="IPR014284">
    <property type="entry name" value="RNA_pol_sigma-70_dom"/>
</dbReference>
<dbReference type="Proteomes" id="UP000019678">
    <property type="component" value="Unassembled WGS sequence"/>
</dbReference>
<dbReference type="RefSeq" id="WP_052374520.1">
    <property type="nucleotide sequence ID" value="NZ_ASRX01000011.1"/>
</dbReference>
<dbReference type="STRING" id="1192034.CAP_0738"/>
<dbReference type="SUPFAM" id="SSF88946">
    <property type="entry name" value="Sigma2 domain of RNA polymerase sigma factors"/>
    <property type="match status" value="1"/>
</dbReference>
<dbReference type="eggNOG" id="COG1595">
    <property type="taxonomic scope" value="Bacteria"/>
</dbReference>
<dbReference type="NCBIfam" id="TIGR02937">
    <property type="entry name" value="sigma70-ECF"/>
    <property type="match status" value="1"/>
</dbReference>
<dbReference type="InterPro" id="IPR007627">
    <property type="entry name" value="RNA_pol_sigma70_r2"/>
</dbReference>